<keyword evidence="5 8" id="KW-0067">ATP-binding</keyword>
<dbReference type="NCBIfam" id="TIGR00459">
    <property type="entry name" value="aspS_bact"/>
    <property type="match status" value="1"/>
</dbReference>
<dbReference type="InterPro" id="IPR012340">
    <property type="entry name" value="NA-bd_OB-fold"/>
</dbReference>
<evidence type="ECO:0000256" key="8">
    <source>
        <dbReference type="HAMAP-Rule" id="MF_00044"/>
    </source>
</evidence>
<feature type="binding site" evidence="8">
    <location>
        <begin position="215"/>
        <end position="217"/>
    </location>
    <ligand>
        <name>ATP</name>
        <dbReference type="ChEBI" id="CHEBI:30616"/>
    </ligand>
</feature>
<protein>
    <recommendedName>
        <fullName evidence="8">Aspartate--tRNA(Asp/Asn) ligase</fullName>
        <ecNumber evidence="8">6.1.1.23</ecNumber>
    </recommendedName>
    <alternativeName>
        <fullName evidence="8">Aspartyl-tRNA synthetase</fullName>
        <shortName evidence="8">AspRS</shortName>
    </alternativeName>
    <alternativeName>
        <fullName evidence="8">Non-discriminating aspartyl-tRNA synthetase</fullName>
        <shortName evidence="8">ND-AspRS</shortName>
    </alternativeName>
</protein>
<dbReference type="SUPFAM" id="SSF55681">
    <property type="entry name" value="Class II aaRS and biotin synthetases"/>
    <property type="match status" value="1"/>
</dbReference>
<comment type="subunit">
    <text evidence="8">Homodimer.</text>
</comment>
<feature type="binding site" evidence="8">
    <location>
        <position position="215"/>
    </location>
    <ligand>
        <name>L-aspartate</name>
        <dbReference type="ChEBI" id="CHEBI:29991"/>
    </ligand>
</feature>
<comment type="caution">
    <text evidence="8">Lacks conserved residue(s) required for the propagation of feature annotation.</text>
</comment>
<feature type="binding site" evidence="8">
    <location>
        <position position="488"/>
    </location>
    <ligand>
        <name>L-aspartate</name>
        <dbReference type="ChEBI" id="CHEBI:29991"/>
    </ligand>
</feature>
<dbReference type="Gene3D" id="2.40.50.140">
    <property type="entry name" value="Nucleic acid-binding proteins"/>
    <property type="match status" value="1"/>
</dbReference>
<dbReference type="Pfam" id="PF01336">
    <property type="entry name" value="tRNA_anti-codon"/>
    <property type="match status" value="1"/>
</dbReference>
<dbReference type="InterPro" id="IPR029351">
    <property type="entry name" value="GAD_dom"/>
</dbReference>
<dbReference type="GO" id="GO:0050560">
    <property type="term" value="F:aspartate-tRNA(Asn) ligase activity"/>
    <property type="evidence" value="ECO:0007669"/>
    <property type="project" value="UniProtKB-EC"/>
</dbReference>
<keyword evidence="3 8" id="KW-0436">Ligase</keyword>
<feature type="region of interest" description="Aspartate" evidence="8">
    <location>
        <begin position="193"/>
        <end position="196"/>
    </location>
</feature>
<comment type="catalytic activity">
    <reaction evidence="8">
        <text>tRNA(Asx) + L-aspartate + ATP = L-aspartyl-tRNA(Asx) + AMP + diphosphate</text>
        <dbReference type="Rhea" id="RHEA:18349"/>
        <dbReference type="Rhea" id="RHEA-COMP:9710"/>
        <dbReference type="Rhea" id="RHEA-COMP:9711"/>
        <dbReference type="ChEBI" id="CHEBI:29991"/>
        <dbReference type="ChEBI" id="CHEBI:30616"/>
        <dbReference type="ChEBI" id="CHEBI:33019"/>
        <dbReference type="ChEBI" id="CHEBI:78442"/>
        <dbReference type="ChEBI" id="CHEBI:78516"/>
        <dbReference type="ChEBI" id="CHEBI:456215"/>
        <dbReference type="EC" id="6.1.1.23"/>
    </reaction>
</comment>
<evidence type="ECO:0000256" key="1">
    <source>
        <dbReference type="ARBA" id="ARBA00006303"/>
    </source>
</evidence>
<feature type="binding site" evidence="8">
    <location>
        <position position="224"/>
    </location>
    <ligand>
        <name>ATP</name>
        <dbReference type="ChEBI" id="CHEBI:30616"/>
    </ligand>
</feature>
<comment type="similarity">
    <text evidence="1 8">Belongs to the class-II aminoacyl-tRNA synthetase family. Type 1 subfamily.</text>
</comment>
<dbReference type="InterPro" id="IPR004365">
    <property type="entry name" value="NA-bd_OB_tRNA"/>
</dbReference>
<dbReference type="InterPro" id="IPR004115">
    <property type="entry name" value="GAD-like_sf"/>
</dbReference>
<dbReference type="OrthoDB" id="9802326at2"/>
<dbReference type="InterPro" id="IPR002312">
    <property type="entry name" value="Asp/Asn-tRNA-synth_IIb"/>
</dbReference>
<dbReference type="Gene3D" id="3.30.1360.30">
    <property type="entry name" value="GAD-like domain"/>
    <property type="match status" value="1"/>
</dbReference>
<keyword evidence="11" id="KW-1185">Reference proteome</keyword>
<dbReference type="EMBL" id="QTSU01000001">
    <property type="protein sequence ID" value="RDZ29560.1"/>
    <property type="molecule type" value="Genomic_DNA"/>
</dbReference>
<feature type="binding site" evidence="8">
    <location>
        <position position="169"/>
    </location>
    <ligand>
        <name>L-aspartate</name>
        <dbReference type="ChEBI" id="CHEBI:29991"/>
    </ligand>
</feature>
<dbReference type="GO" id="GO:0006422">
    <property type="term" value="P:aspartyl-tRNA aminoacylation"/>
    <property type="evidence" value="ECO:0007669"/>
    <property type="project" value="UniProtKB-UniRule"/>
</dbReference>
<comment type="caution">
    <text evidence="10">The sequence shown here is derived from an EMBL/GenBank/DDBJ whole genome shotgun (WGS) entry which is preliminary data.</text>
</comment>
<dbReference type="InterPro" id="IPR004364">
    <property type="entry name" value="Aa-tRNA-synt_II"/>
</dbReference>
<dbReference type="GO" id="GO:0005737">
    <property type="term" value="C:cytoplasm"/>
    <property type="evidence" value="ECO:0007669"/>
    <property type="project" value="UniProtKB-SubCell"/>
</dbReference>
<dbReference type="GO" id="GO:0005524">
    <property type="term" value="F:ATP binding"/>
    <property type="evidence" value="ECO:0007669"/>
    <property type="project" value="UniProtKB-UniRule"/>
</dbReference>
<evidence type="ECO:0000313" key="10">
    <source>
        <dbReference type="EMBL" id="RDZ29560.1"/>
    </source>
</evidence>
<dbReference type="PROSITE" id="PS50862">
    <property type="entry name" value="AA_TRNA_LIGASE_II"/>
    <property type="match status" value="1"/>
</dbReference>
<feature type="binding site" evidence="8">
    <location>
        <position position="447"/>
    </location>
    <ligand>
        <name>L-aspartate</name>
        <dbReference type="ChEBI" id="CHEBI:29991"/>
    </ligand>
</feature>
<keyword evidence="6 8" id="KW-0648">Protein biosynthesis</keyword>
<feature type="domain" description="Aminoacyl-transfer RNA synthetases class-II family profile" evidence="9">
    <location>
        <begin position="141"/>
        <end position="554"/>
    </location>
</feature>
<evidence type="ECO:0000256" key="6">
    <source>
        <dbReference type="ARBA" id="ARBA00022917"/>
    </source>
</evidence>
<gene>
    <name evidence="8" type="primary">aspS</name>
    <name evidence="10" type="ORF">DX914_10945</name>
</gene>
<feature type="site" description="Important for tRNA non-discrimination" evidence="8">
    <location>
        <position position="79"/>
    </location>
</feature>
<dbReference type="GO" id="GO:0004815">
    <property type="term" value="F:aspartate-tRNA ligase activity"/>
    <property type="evidence" value="ECO:0007669"/>
    <property type="project" value="UniProtKB-UniRule"/>
</dbReference>
<dbReference type="InterPro" id="IPR006195">
    <property type="entry name" value="aa-tRNA-synth_II"/>
</dbReference>
<dbReference type="Gene3D" id="3.30.930.10">
    <property type="entry name" value="Bira Bifunctional Protein, Domain 2"/>
    <property type="match status" value="1"/>
</dbReference>
<feature type="binding site" evidence="8">
    <location>
        <begin position="533"/>
        <end position="536"/>
    </location>
    <ligand>
        <name>ATP</name>
        <dbReference type="ChEBI" id="CHEBI:30616"/>
    </ligand>
</feature>
<comment type="function">
    <text evidence="8">Aspartyl-tRNA synthetase with relaxed tRNA specificity since it is able to aspartylate not only its cognate tRNA(Asp) but also tRNA(Asn). Reaction proceeds in two steps: L-aspartate is first activated by ATP to form Asp-AMP and then transferred to the acceptor end of tRNA(Asp/Asn).</text>
</comment>
<dbReference type="Pfam" id="PF02938">
    <property type="entry name" value="GAD"/>
    <property type="match status" value="1"/>
</dbReference>
<keyword evidence="4 8" id="KW-0547">Nucleotide-binding</keyword>
<dbReference type="RefSeq" id="WP_115858999.1">
    <property type="nucleotide sequence ID" value="NZ_QTSU01000001.1"/>
</dbReference>
<dbReference type="InterPro" id="IPR047089">
    <property type="entry name" value="Asp-tRNA-ligase_1_N"/>
</dbReference>
<dbReference type="InterPro" id="IPR045864">
    <property type="entry name" value="aa-tRNA-synth_II/BPL/LPL"/>
</dbReference>
<keyword evidence="7 8" id="KW-0030">Aminoacyl-tRNA synthetase</keyword>
<dbReference type="PANTHER" id="PTHR22594">
    <property type="entry name" value="ASPARTYL/LYSYL-TRNA SYNTHETASE"/>
    <property type="match status" value="1"/>
</dbReference>
<dbReference type="CDD" id="cd00777">
    <property type="entry name" value="AspRS_core"/>
    <property type="match status" value="1"/>
</dbReference>
<feature type="binding site" evidence="8">
    <location>
        <position position="481"/>
    </location>
    <ligand>
        <name>ATP</name>
        <dbReference type="ChEBI" id="CHEBI:30616"/>
    </ligand>
</feature>
<evidence type="ECO:0000256" key="3">
    <source>
        <dbReference type="ARBA" id="ARBA00022598"/>
    </source>
</evidence>
<dbReference type="AlphaFoldDB" id="A0A371K6U5"/>
<dbReference type="InterPro" id="IPR047090">
    <property type="entry name" value="AspRS_core"/>
</dbReference>
<reference evidence="10 11" key="1">
    <citation type="submission" date="2018-08" db="EMBL/GenBank/DDBJ databases">
        <title>Lysobacter sp. zong2l5, whole genome shotgun sequence.</title>
        <authorList>
            <person name="Zhang X."/>
            <person name="Feng G."/>
            <person name="Zhu H."/>
        </authorList>
    </citation>
    <scope>NUCLEOTIDE SEQUENCE [LARGE SCALE GENOMIC DNA]</scope>
    <source>
        <strain evidence="11">zong2l5</strain>
    </source>
</reference>
<dbReference type="EC" id="6.1.1.23" evidence="8"/>
<name>A0A371K6U5_9GAMM</name>
<dbReference type="NCBIfam" id="NF001750">
    <property type="entry name" value="PRK00476.1"/>
    <property type="match status" value="1"/>
</dbReference>
<evidence type="ECO:0000256" key="2">
    <source>
        <dbReference type="ARBA" id="ARBA00022490"/>
    </source>
</evidence>
<dbReference type="PANTHER" id="PTHR22594:SF5">
    <property type="entry name" value="ASPARTATE--TRNA LIGASE, MITOCHONDRIAL"/>
    <property type="match status" value="1"/>
</dbReference>
<dbReference type="PRINTS" id="PR01042">
    <property type="entry name" value="TRNASYNTHASP"/>
</dbReference>
<evidence type="ECO:0000313" key="11">
    <source>
        <dbReference type="Proteomes" id="UP000264492"/>
    </source>
</evidence>
<dbReference type="SUPFAM" id="SSF50249">
    <property type="entry name" value="Nucleic acid-binding proteins"/>
    <property type="match status" value="1"/>
</dbReference>
<sequence length="588" mass="65182">MRTHFCGLVDEALIGQTVTLCGWVNTNRVQSHVVFTDLRDHEGVVQIVVDSDMGELFKAASDLSVESCVRVTGTVRARGAANEKIRSGKVEVLPSRIEVLNKAEPLPFHAHENAGEETRLTYRYLDLRRPEMQKMMRTRIRLVQSLRRWLDERGFQDIETPILTKATPEGARDFLVPARMHPGEFYALPQSPQLFKQILMVAGFDRYYQIARCFRDEALRADRQLEFTQLDMEFAWVSERDVQDTVEDMIRVVFKDTIGVELDAQFPRMTYAEAMRRYGSDKPDLRIDLEFADIAELVKNCEFKVFTDWANHADGRVIALRAPGAAGWSRKQIDEAGAHAAKHGAKGLAWMKIEDAGKGREGINSPIAKFFDDATLAAIVAAAGAQTGDMIFFGAADAKTASDFMGALRLKLGKDLGLVGEGWKPLWVTDFPMFEWDEEAQRYVALHHPFTAPAVDDIADLRANAKTAVSRGYDMVLNGNEIGGGSIRIHRPQMQSAVFDLLGIGAEEAEAKFGFLLDALKYGAPPHGGIAFGIDRIAALMAGTESIRDVIAFPKTTTAQCLMTGAPSPIPDAQLAEVHVMVRPKDPA</sequence>
<dbReference type="CDD" id="cd04317">
    <property type="entry name" value="EcAspRS_like_N"/>
    <property type="match status" value="1"/>
</dbReference>
<comment type="subcellular location">
    <subcellularLocation>
        <location evidence="8">Cytoplasm</location>
    </subcellularLocation>
</comment>
<dbReference type="Proteomes" id="UP000264492">
    <property type="component" value="Unassembled WGS sequence"/>
</dbReference>
<proteinExistence type="inferred from homology"/>
<dbReference type="InterPro" id="IPR004524">
    <property type="entry name" value="Asp-tRNA-ligase_1"/>
</dbReference>
<accession>A0A371K6U5</accession>
<evidence type="ECO:0000259" key="9">
    <source>
        <dbReference type="PROSITE" id="PS50862"/>
    </source>
</evidence>
<evidence type="ECO:0000256" key="5">
    <source>
        <dbReference type="ARBA" id="ARBA00022840"/>
    </source>
</evidence>
<dbReference type="Pfam" id="PF00152">
    <property type="entry name" value="tRNA-synt_2"/>
    <property type="match status" value="1"/>
</dbReference>
<evidence type="ECO:0000256" key="4">
    <source>
        <dbReference type="ARBA" id="ARBA00022741"/>
    </source>
</evidence>
<evidence type="ECO:0000256" key="7">
    <source>
        <dbReference type="ARBA" id="ARBA00023146"/>
    </source>
</evidence>
<keyword evidence="2 8" id="KW-0963">Cytoplasm</keyword>
<dbReference type="GO" id="GO:0003676">
    <property type="term" value="F:nucleic acid binding"/>
    <property type="evidence" value="ECO:0007669"/>
    <property type="project" value="InterPro"/>
</dbReference>
<dbReference type="SUPFAM" id="SSF55261">
    <property type="entry name" value="GAD domain-like"/>
    <property type="match status" value="1"/>
</dbReference>
<dbReference type="HAMAP" id="MF_00044">
    <property type="entry name" value="Asp_tRNA_synth_type1"/>
    <property type="match status" value="1"/>
</dbReference>
<organism evidence="10 11">
    <name type="scientific">Lysobacter silvisoli</name>
    <dbReference type="NCBI Taxonomy" id="2293254"/>
    <lineage>
        <taxon>Bacteria</taxon>
        <taxon>Pseudomonadati</taxon>
        <taxon>Pseudomonadota</taxon>
        <taxon>Gammaproteobacteria</taxon>
        <taxon>Lysobacterales</taxon>
        <taxon>Lysobacteraceae</taxon>
        <taxon>Lysobacter</taxon>
    </lineage>
</organism>